<evidence type="ECO:0000256" key="5">
    <source>
        <dbReference type="ARBA" id="ARBA00022723"/>
    </source>
</evidence>
<dbReference type="CDD" id="cd23820">
    <property type="entry name" value="RWD_RNF14"/>
    <property type="match status" value="1"/>
</dbReference>
<dbReference type="InterPro" id="IPR013083">
    <property type="entry name" value="Znf_RING/FYVE/PHD"/>
</dbReference>
<dbReference type="Gene3D" id="3.10.110.10">
    <property type="entry name" value="Ubiquitin Conjugating Enzyme"/>
    <property type="match status" value="1"/>
</dbReference>
<dbReference type="PANTHER" id="PTHR11685">
    <property type="entry name" value="RBR FAMILY RING FINGER AND IBR DOMAIN-CONTAINING"/>
    <property type="match status" value="1"/>
</dbReference>
<evidence type="ECO:0000256" key="1">
    <source>
        <dbReference type="ARBA" id="ARBA00001798"/>
    </source>
</evidence>
<keyword evidence="6" id="KW-0677">Repeat</keyword>
<dbReference type="PROSITE" id="PS51873">
    <property type="entry name" value="TRIAD"/>
    <property type="match status" value="1"/>
</dbReference>
<dbReference type="GO" id="GO:0061630">
    <property type="term" value="F:ubiquitin protein ligase activity"/>
    <property type="evidence" value="ECO:0007669"/>
    <property type="project" value="UniProtKB-EC"/>
</dbReference>
<protein>
    <recommendedName>
        <fullName evidence="3">RBR-type E3 ubiquitin transferase</fullName>
        <ecNumber evidence="3">2.3.2.31</ecNumber>
    </recommendedName>
</protein>
<dbReference type="SMART" id="SM00647">
    <property type="entry name" value="IBR"/>
    <property type="match status" value="2"/>
</dbReference>
<dbReference type="EC" id="2.3.2.31" evidence="3"/>
<dbReference type="Pfam" id="PF05773">
    <property type="entry name" value="RWD"/>
    <property type="match status" value="1"/>
</dbReference>
<dbReference type="InterPro" id="IPR002867">
    <property type="entry name" value="IBR_dom"/>
</dbReference>
<dbReference type="EMBL" id="JABELV010000180">
    <property type="protein sequence ID" value="KAG7528491.1"/>
    <property type="molecule type" value="Genomic_DNA"/>
</dbReference>
<evidence type="ECO:0000256" key="10">
    <source>
        <dbReference type="SAM" id="MobiDB-lite"/>
    </source>
</evidence>
<dbReference type="Gene3D" id="3.30.40.10">
    <property type="entry name" value="Zinc/RING finger domain, C3HC4 (zinc finger)"/>
    <property type="match status" value="1"/>
</dbReference>
<keyword evidence="9" id="KW-0862">Zinc</keyword>
<dbReference type="Proteomes" id="UP000812966">
    <property type="component" value="Unassembled WGS sequence"/>
</dbReference>
<keyword evidence="5" id="KW-0479">Metal-binding</keyword>
<evidence type="ECO:0000256" key="2">
    <source>
        <dbReference type="ARBA" id="ARBA00004906"/>
    </source>
</evidence>
<keyword evidence="7" id="KW-0863">Zinc-finger</keyword>
<comment type="catalytic activity">
    <reaction evidence="1">
        <text>[E2 ubiquitin-conjugating enzyme]-S-ubiquitinyl-L-cysteine + [acceptor protein]-L-lysine = [E2 ubiquitin-conjugating enzyme]-L-cysteine + [acceptor protein]-N(6)-ubiquitinyl-L-lysine.</text>
        <dbReference type="EC" id="2.3.2.31"/>
    </reaction>
</comment>
<dbReference type="GO" id="GO:0016567">
    <property type="term" value="P:protein ubiquitination"/>
    <property type="evidence" value="ECO:0007669"/>
    <property type="project" value="InterPro"/>
</dbReference>
<feature type="domain" description="RING-type" evidence="11">
    <location>
        <begin position="405"/>
        <end position="739"/>
    </location>
</feature>
<feature type="region of interest" description="Disordered" evidence="10">
    <location>
        <begin position="480"/>
        <end position="508"/>
    </location>
</feature>
<evidence type="ECO:0000256" key="6">
    <source>
        <dbReference type="ARBA" id="ARBA00022737"/>
    </source>
</evidence>
<dbReference type="GO" id="GO:0008270">
    <property type="term" value="F:zinc ion binding"/>
    <property type="evidence" value="ECO:0007669"/>
    <property type="project" value="UniProtKB-KW"/>
</dbReference>
<keyword evidence="4" id="KW-0808">Transferase</keyword>
<proteinExistence type="predicted"/>
<feature type="compositionally biased region" description="Low complexity" evidence="10">
    <location>
        <begin position="259"/>
        <end position="282"/>
    </location>
</feature>
<feature type="region of interest" description="Disordered" evidence="10">
    <location>
        <begin position="190"/>
        <end position="211"/>
    </location>
</feature>
<gene>
    <name evidence="12" type="ORF">FFLO_06114</name>
</gene>
<evidence type="ECO:0000256" key="9">
    <source>
        <dbReference type="ARBA" id="ARBA00022833"/>
    </source>
</evidence>
<evidence type="ECO:0000256" key="4">
    <source>
        <dbReference type="ARBA" id="ARBA00022679"/>
    </source>
</evidence>
<organism evidence="12 13">
    <name type="scientific">Filobasidium floriforme</name>
    <dbReference type="NCBI Taxonomy" id="5210"/>
    <lineage>
        <taxon>Eukaryota</taxon>
        <taxon>Fungi</taxon>
        <taxon>Dikarya</taxon>
        <taxon>Basidiomycota</taxon>
        <taxon>Agaricomycotina</taxon>
        <taxon>Tremellomycetes</taxon>
        <taxon>Filobasidiales</taxon>
        <taxon>Filobasidiaceae</taxon>
        <taxon>Filobasidium</taxon>
    </lineage>
</organism>
<accession>A0A8K0JHV2</accession>
<dbReference type="Pfam" id="PF01485">
    <property type="entry name" value="IBR"/>
    <property type="match status" value="1"/>
</dbReference>
<dbReference type="InterPro" id="IPR006575">
    <property type="entry name" value="RWD_dom"/>
</dbReference>
<dbReference type="InterPro" id="IPR047548">
    <property type="entry name" value="Rcat_RBR_RNF14"/>
</dbReference>
<dbReference type="InterPro" id="IPR044066">
    <property type="entry name" value="TRIAD_supradom"/>
</dbReference>
<feature type="compositionally biased region" description="Low complexity" evidence="10">
    <location>
        <begin position="191"/>
        <end position="211"/>
    </location>
</feature>
<dbReference type="InterPro" id="IPR016135">
    <property type="entry name" value="UBQ-conjugating_enzyme/RWD"/>
</dbReference>
<dbReference type="SUPFAM" id="SSF57850">
    <property type="entry name" value="RING/U-box"/>
    <property type="match status" value="2"/>
</dbReference>
<evidence type="ECO:0000313" key="12">
    <source>
        <dbReference type="EMBL" id="KAG7528491.1"/>
    </source>
</evidence>
<dbReference type="CDD" id="cd20354">
    <property type="entry name" value="Rcat_RBR_RNF14"/>
    <property type="match status" value="1"/>
</dbReference>
<name>A0A8K0JHV2_9TREE</name>
<dbReference type="InterPro" id="IPR031127">
    <property type="entry name" value="E3_UB_ligase_RBR"/>
</dbReference>
<evidence type="ECO:0000256" key="7">
    <source>
        <dbReference type="ARBA" id="ARBA00022771"/>
    </source>
</evidence>
<evidence type="ECO:0000259" key="11">
    <source>
        <dbReference type="PROSITE" id="PS51873"/>
    </source>
</evidence>
<sequence length="774" mass="86487">MSVNSYRGIAHSLLSYLATCYLLLGHSCLRLDRGYFPTGCVYVRILRHCPSLTYTHSLDRRRSPNLHLHLCSFQSHRSHTQAEWRHVVRTIDPSYPQPHTSTKTGSTSYLRIVLLCKNSQTARKIAPRGDQDRDYESCKMMREDELVILESIYPSSITLDPKEDGVTELQIVLEINLAGPIRFDIIPLDPSSSASSSSSRPTSKAITSTITTTTSTLPPIKVHMRLPAGYPIYEPPEVIGISDGDEGDSERSEVEAIDSLSTSTSMTKPPTITTTLPYTASSHNATNSDKHTGSLTDRNGTGHTHRDIPPPEKSTYLPSRTLDHLRQRLHDLWVESGGEIGAEGNGGPVLWDWLDWVGCGEGVLESLERMVEGDGYILPAQPNLDLARKIAAHNRSLRKKEFDAQTWDCGICLDAKKGRFCVRFDGEQEGEGEGEGCGCVFCKECLSACWTLAIKEGNVESVACPSVTCTKRRVDRQNRVREPALGGGKLEGTDTGAEAKDRAGQGSAGGEVELRLVEEVVGVELRERLEWLKRKKRVENDPTYTTCPLQHCQSPVPPPPLPKTSTTMTNAPARNVFRIGTAVVLTDEQVEENRKKEEDKWERYRQCPGCRFSFCRYCLTTWHGPHLPCPLPSTSNFLKAYLALATDSPDRKIYHRRYGKKNLDRLQAEYEENEANKKWFEGNTRECCGCGTRVQKSQGCNHMICSKCNAHFCYRCGQSLRPSDPYMHFRTPGSCCFEKLFDADEIARFEREVGGLQDEVGWDDLAGGGIGGWW</sequence>
<keyword evidence="13" id="KW-1185">Reference proteome</keyword>
<dbReference type="AlphaFoldDB" id="A0A8K0JHV2"/>
<evidence type="ECO:0000256" key="8">
    <source>
        <dbReference type="ARBA" id="ARBA00022786"/>
    </source>
</evidence>
<dbReference type="Pfam" id="PF22191">
    <property type="entry name" value="IBR_1"/>
    <property type="match status" value="1"/>
</dbReference>
<feature type="compositionally biased region" description="Polar residues" evidence="10">
    <location>
        <begin position="283"/>
        <end position="302"/>
    </location>
</feature>
<dbReference type="Gene3D" id="1.20.120.1750">
    <property type="match status" value="1"/>
</dbReference>
<feature type="region of interest" description="Disordered" evidence="10">
    <location>
        <begin position="241"/>
        <end position="316"/>
    </location>
</feature>
<reference evidence="12" key="1">
    <citation type="submission" date="2020-04" db="EMBL/GenBank/DDBJ databases">
        <title>Analysis of mating type loci in Filobasidium floriforme.</title>
        <authorList>
            <person name="Nowrousian M."/>
        </authorList>
    </citation>
    <scope>NUCLEOTIDE SEQUENCE</scope>
    <source>
        <strain evidence="12">CBS 6242</strain>
    </source>
</reference>
<evidence type="ECO:0000313" key="13">
    <source>
        <dbReference type="Proteomes" id="UP000812966"/>
    </source>
</evidence>
<comment type="pathway">
    <text evidence="2">Protein modification; protein ubiquitination.</text>
</comment>
<keyword evidence="8" id="KW-0833">Ubl conjugation pathway</keyword>
<comment type="caution">
    <text evidence="12">The sequence shown here is derived from an EMBL/GenBank/DDBJ whole genome shotgun (WGS) entry which is preliminary data.</text>
</comment>
<evidence type="ECO:0000256" key="3">
    <source>
        <dbReference type="ARBA" id="ARBA00012251"/>
    </source>
</evidence>